<evidence type="ECO:0000256" key="2">
    <source>
        <dbReference type="ARBA" id="ARBA00004496"/>
    </source>
</evidence>
<dbReference type="RefSeq" id="WP_138107858.1">
    <property type="nucleotide sequence ID" value="NZ_VBRA02000004.1"/>
</dbReference>
<evidence type="ECO:0000259" key="11">
    <source>
        <dbReference type="Pfam" id="PF00712"/>
    </source>
</evidence>
<accession>A0ABS5BI20</accession>
<keyword evidence="8" id="KW-0235">DNA replication</keyword>
<evidence type="ECO:0000313" key="14">
    <source>
        <dbReference type="EMBL" id="MBP3059229.1"/>
    </source>
</evidence>
<comment type="subunit">
    <text evidence="4">Forms a ring-shaped head-to-tail homodimer around DNA which binds and tethers DNA polymerases and other proteins to the DNA. The DNA replisome complex has a single clamp-loading complex (3 tau and 1 each of delta, delta', psi and chi subunits) which binds 3 Pol III cores (1 core on the leading strand and 2 on the lagging strand) each with a beta sliding clamp dimer. Additional proteins in the replisome are other copies of gamma, psi and chi, Ssb, DNA helicase and RNA primase.</text>
</comment>
<dbReference type="InterPro" id="IPR022635">
    <property type="entry name" value="DNA_polIII_beta_C"/>
</dbReference>
<evidence type="ECO:0000259" key="12">
    <source>
        <dbReference type="Pfam" id="PF02767"/>
    </source>
</evidence>
<dbReference type="InterPro" id="IPR046938">
    <property type="entry name" value="DNA_clamp_sf"/>
</dbReference>
<dbReference type="PANTHER" id="PTHR30478">
    <property type="entry name" value="DNA POLYMERASE III SUBUNIT BETA"/>
    <property type="match status" value="1"/>
</dbReference>
<evidence type="ECO:0000256" key="6">
    <source>
        <dbReference type="ARBA" id="ARBA00022679"/>
    </source>
</evidence>
<sequence length="379" mass="44484">MNFEIKKEVFLHYLNQMQKILPQKTLFPPNLYIKITMKEDYFFLEVNNANVSVRKKVKDDSLKVIQQGSITVLGKHFTDIIKKIDHDFLKMATMEKRFLIIQTETSEYKLKTMNPDLFPFLSDFSFDFENCFEIESECLIKLIKETIVAASKEKTKVILTGLNLIYKKPFLTAIATDYFRVSQKKIPLNIDYSDFNVVVPVKSLEELNKLLEQQEEKVLKISINEQKFCLNTDSLSFQTILLEGEYPKIPKIKEDKFCHFFTLNRVNLIKILERLSLFLPKEGDISENIVEFKINEKSKVEISSCSEIIGKAIEEIEILEEFLQNNYKTAFNLKSLEEILKVFPTKYIDFRFEIPTKPFIISNSENPSLLYLIFPFFNK</sequence>
<keyword evidence="10" id="KW-0238">DNA-binding</keyword>
<dbReference type="EC" id="2.7.7.7" evidence="14"/>
<feature type="domain" description="DNA polymerase III beta sliding clamp central" evidence="12">
    <location>
        <begin position="133"/>
        <end position="248"/>
    </location>
</feature>
<evidence type="ECO:0000256" key="3">
    <source>
        <dbReference type="ARBA" id="ARBA00010752"/>
    </source>
</evidence>
<dbReference type="PANTHER" id="PTHR30478:SF0">
    <property type="entry name" value="BETA SLIDING CLAMP"/>
    <property type="match status" value="1"/>
</dbReference>
<dbReference type="InterPro" id="IPR001001">
    <property type="entry name" value="DNA_polIII_beta"/>
</dbReference>
<dbReference type="SUPFAM" id="SSF55979">
    <property type="entry name" value="DNA clamp"/>
    <property type="match status" value="3"/>
</dbReference>
<evidence type="ECO:0000256" key="7">
    <source>
        <dbReference type="ARBA" id="ARBA00022695"/>
    </source>
</evidence>
<evidence type="ECO:0000256" key="8">
    <source>
        <dbReference type="ARBA" id="ARBA00022705"/>
    </source>
</evidence>
<keyword evidence="15" id="KW-1185">Reference proteome</keyword>
<keyword evidence="5" id="KW-0963">Cytoplasm</keyword>
<evidence type="ECO:0000313" key="15">
    <source>
        <dbReference type="Proteomes" id="UP001192346"/>
    </source>
</evidence>
<evidence type="ECO:0000256" key="1">
    <source>
        <dbReference type="ARBA" id="ARBA00002266"/>
    </source>
</evidence>
<name>A0ABS5BI20_9MOLU</name>
<evidence type="ECO:0000256" key="9">
    <source>
        <dbReference type="ARBA" id="ARBA00022932"/>
    </source>
</evidence>
<dbReference type="Pfam" id="PF02768">
    <property type="entry name" value="DNA_pol3_beta_3"/>
    <property type="match status" value="1"/>
</dbReference>
<proteinExistence type="inferred from homology"/>
<dbReference type="Pfam" id="PF02767">
    <property type="entry name" value="DNA_pol3_beta_2"/>
    <property type="match status" value="1"/>
</dbReference>
<evidence type="ECO:0000259" key="13">
    <source>
        <dbReference type="Pfam" id="PF02768"/>
    </source>
</evidence>
<dbReference type="Proteomes" id="UP001192346">
    <property type="component" value="Unassembled WGS sequence"/>
</dbReference>
<dbReference type="GO" id="GO:0003887">
    <property type="term" value="F:DNA-directed DNA polymerase activity"/>
    <property type="evidence" value="ECO:0007669"/>
    <property type="project" value="UniProtKB-EC"/>
</dbReference>
<reference evidence="14" key="1">
    <citation type="submission" date="2019-10" db="EMBL/GenBank/DDBJ databases">
        <title>Whole Genome Sequencing and Characterization of Texas Phoenix Palm Decline Phytoplasma Belongs to Lethal Yellowing (16SrIV) Group.</title>
        <authorList>
            <person name="Bao M."/>
        </authorList>
    </citation>
    <scope>NUCLEOTIDE SEQUENCE [LARGE SCALE GENOMIC DNA]</scope>
    <source>
        <strain evidence="14">ACPD</strain>
    </source>
</reference>
<comment type="similarity">
    <text evidence="3">Belongs to the beta sliding clamp family.</text>
</comment>
<evidence type="ECO:0000256" key="4">
    <source>
        <dbReference type="ARBA" id="ARBA00011400"/>
    </source>
</evidence>
<evidence type="ECO:0000256" key="5">
    <source>
        <dbReference type="ARBA" id="ARBA00022490"/>
    </source>
</evidence>
<dbReference type="CDD" id="cd00140">
    <property type="entry name" value="beta_clamp"/>
    <property type="match status" value="1"/>
</dbReference>
<comment type="caution">
    <text evidence="14">The sequence shown here is derived from an EMBL/GenBank/DDBJ whole genome shotgun (WGS) entry which is preliminary data.</text>
</comment>
<keyword evidence="6 14" id="KW-0808">Transferase</keyword>
<feature type="domain" description="DNA polymerase III beta sliding clamp N-terminal" evidence="11">
    <location>
        <begin position="1"/>
        <end position="121"/>
    </location>
</feature>
<organism evidence="14 15">
    <name type="scientific">Texas Phoenix palm phytoplasma</name>
    <dbReference type="NCBI Taxonomy" id="176709"/>
    <lineage>
        <taxon>Bacteria</taxon>
        <taxon>Bacillati</taxon>
        <taxon>Mycoplasmatota</taxon>
        <taxon>Mollicutes</taxon>
        <taxon>Acholeplasmatales</taxon>
        <taxon>Acholeplasmataceae</taxon>
        <taxon>Candidatus Phytoplasma</taxon>
        <taxon>16SrIV (Coconut lethal yellows group)</taxon>
    </lineage>
</organism>
<dbReference type="NCBIfam" id="TIGR00663">
    <property type="entry name" value="dnan"/>
    <property type="match status" value="1"/>
</dbReference>
<dbReference type="Pfam" id="PF00712">
    <property type="entry name" value="DNA_pol3_beta"/>
    <property type="match status" value="1"/>
</dbReference>
<dbReference type="Gene3D" id="3.70.10.10">
    <property type="match status" value="1"/>
</dbReference>
<dbReference type="SMART" id="SM00480">
    <property type="entry name" value="POL3Bc"/>
    <property type="match status" value="1"/>
</dbReference>
<gene>
    <name evidence="14" type="primary">dnaN</name>
    <name evidence="14" type="ORF">FEF22_000295</name>
</gene>
<evidence type="ECO:0000256" key="10">
    <source>
        <dbReference type="ARBA" id="ARBA00023125"/>
    </source>
</evidence>
<keyword evidence="9" id="KW-0239">DNA-directed DNA polymerase</keyword>
<comment type="subcellular location">
    <subcellularLocation>
        <location evidence="2">Cytoplasm</location>
    </subcellularLocation>
</comment>
<feature type="domain" description="DNA polymerase III beta sliding clamp C-terminal" evidence="13">
    <location>
        <begin position="263"/>
        <end position="375"/>
    </location>
</feature>
<dbReference type="InterPro" id="IPR022634">
    <property type="entry name" value="DNA_polIII_beta_N"/>
</dbReference>
<protein>
    <submittedName>
        <fullName evidence="14">DNA polymerase III subunit beta</fullName>
        <ecNumber evidence="14">2.7.7.7</ecNumber>
    </submittedName>
</protein>
<keyword evidence="7 14" id="KW-0548">Nucleotidyltransferase</keyword>
<comment type="function">
    <text evidence="1">Confers DNA tethering and processivity to DNA polymerases and other proteins. Acts as a clamp, forming a ring around DNA (a reaction catalyzed by the clamp-loading complex) which diffuses in an ATP-independent manner freely and bidirectionally along dsDNA. Initially characterized for its ability to contact the catalytic subunit of DNA polymerase III (Pol III), a complex, multichain enzyme responsible for most of the replicative synthesis in bacteria; Pol III exhibits 3'-5' exonuclease proofreading activity. The beta chain is required for initiation of replication as well as for processivity of DNA replication.</text>
</comment>
<dbReference type="Gene3D" id="3.10.150.10">
    <property type="entry name" value="DNA Polymerase III, subunit A, domain 2"/>
    <property type="match status" value="1"/>
</dbReference>
<dbReference type="EMBL" id="VBRA02000004">
    <property type="protein sequence ID" value="MBP3059229.1"/>
    <property type="molecule type" value="Genomic_DNA"/>
</dbReference>
<dbReference type="InterPro" id="IPR022637">
    <property type="entry name" value="DNA_polIII_beta_cen"/>
</dbReference>